<dbReference type="InterPro" id="IPR052519">
    <property type="entry name" value="Euk-type_GlcNAc_Kinase"/>
</dbReference>
<dbReference type="InterPro" id="IPR002731">
    <property type="entry name" value="ATPase_BadF"/>
</dbReference>
<dbReference type="SUPFAM" id="SSF53067">
    <property type="entry name" value="Actin-like ATPase domain"/>
    <property type="match status" value="2"/>
</dbReference>
<dbReference type="PANTHER" id="PTHR43190">
    <property type="entry name" value="N-ACETYL-D-GLUCOSAMINE KINASE"/>
    <property type="match status" value="1"/>
</dbReference>
<reference evidence="2 3" key="1">
    <citation type="submission" date="2019-11" db="EMBL/GenBank/DDBJ databases">
        <authorList>
            <person name="Dong K."/>
        </authorList>
    </citation>
    <scope>NUCLEOTIDE SEQUENCE [LARGE SCALE GENOMIC DNA]</scope>
    <source>
        <strain evidence="2 3">NBRC 112902</strain>
    </source>
</reference>
<feature type="domain" description="ATPase BadF/BadG/BcrA/BcrD type" evidence="1">
    <location>
        <begin position="5"/>
        <end position="238"/>
    </location>
</feature>
<dbReference type="OrthoDB" id="63487at2"/>
<dbReference type="PANTHER" id="PTHR43190:SF3">
    <property type="entry name" value="N-ACETYL-D-GLUCOSAMINE KINASE"/>
    <property type="match status" value="1"/>
</dbReference>
<organism evidence="2 3">
    <name type="scientific">Paracoccus litorisediminis</name>
    <dbReference type="NCBI Taxonomy" id="2006130"/>
    <lineage>
        <taxon>Bacteria</taxon>
        <taxon>Pseudomonadati</taxon>
        <taxon>Pseudomonadota</taxon>
        <taxon>Alphaproteobacteria</taxon>
        <taxon>Rhodobacterales</taxon>
        <taxon>Paracoccaceae</taxon>
        <taxon>Paracoccus</taxon>
    </lineage>
</organism>
<dbReference type="CDD" id="cd24082">
    <property type="entry name" value="ASKHA_NBD_GspK-like"/>
    <property type="match status" value="1"/>
</dbReference>
<comment type="caution">
    <text evidence="2">The sequence shown here is derived from an EMBL/GenBank/DDBJ whole genome shotgun (WGS) entry which is preliminary data.</text>
</comment>
<protein>
    <submittedName>
        <fullName evidence="2">ATPase</fullName>
    </submittedName>
</protein>
<dbReference type="Pfam" id="PF01869">
    <property type="entry name" value="BcrAD_BadFG"/>
    <property type="match status" value="1"/>
</dbReference>
<dbReference type="EMBL" id="WMIG01000003">
    <property type="protein sequence ID" value="MTH59402.1"/>
    <property type="molecule type" value="Genomic_DNA"/>
</dbReference>
<evidence type="ECO:0000313" key="2">
    <source>
        <dbReference type="EMBL" id="MTH59402.1"/>
    </source>
</evidence>
<proteinExistence type="predicted"/>
<keyword evidence="3" id="KW-1185">Reference proteome</keyword>
<dbReference type="InterPro" id="IPR043129">
    <property type="entry name" value="ATPase_NBD"/>
</dbReference>
<sequence length="280" mass="27872">MALYLGIDGGGTGCRAAIADRAGRILARAEAGPANIASDPKGARDTIIGIVQGLLAGLGATEAAAVGLGLAGANAAGADLALQGALPARHVRIETDALTATLGALGDRDGIAAVIGTGAVFGRQQAGRFCQIGGHGLVLGDCASGAWLGRRALTQAVRADDGLVPMTPWLRDLLARFGGAAGIIGFAYAASPADFARLAPEVIAAADPDIMAEAEAEIMTAIATLQAGAALPVTFIGGLGEIYHNRLSGRLNTARPIGSALDGALRLAISTDRDAGPVRA</sequence>
<dbReference type="Gene3D" id="3.30.420.40">
    <property type="match status" value="2"/>
</dbReference>
<accession>A0A844HP35</accession>
<evidence type="ECO:0000259" key="1">
    <source>
        <dbReference type="Pfam" id="PF01869"/>
    </source>
</evidence>
<name>A0A844HP35_9RHOB</name>
<gene>
    <name evidence="2" type="ORF">GL300_09270</name>
</gene>
<dbReference type="AlphaFoldDB" id="A0A844HP35"/>
<dbReference type="RefSeq" id="WP_155039345.1">
    <property type="nucleotide sequence ID" value="NZ_JBHGCD010000003.1"/>
</dbReference>
<evidence type="ECO:0000313" key="3">
    <source>
        <dbReference type="Proteomes" id="UP000449846"/>
    </source>
</evidence>
<dbReference type="Proteomes" id="UP000449846">
    <property type="component" value="Unassembled WGS sequence"/>
</dbReference>